<reference evidence="2" key="1">
    <citation type="journal article" date="2015" name="Nature">
        <title>Complex archaea that bridge the gap between prokaryotes and eukaryotes.</title>
        <authorList>
            <person name="Spang A."/>
            <person name="Saw J.H."/>
            <person name="Jorgensen S.L."/>
            <person name="Zaremba-Niedzwiedzka K."/>
            <person name="Martijn J."/>
            <person name="Lind A.E."/>
            <person name="van Eijk R."/>
            <person name="Schleper C."/>
            <person name="Guy L."/>
            <person name="Ettema T.J."/>
        </authorList>
    </citation>
    <scope>NUCLEOTIDE SEQUENCE</scope>
</reference>
<proteinExistence type="predicted"/>
<gene>
    <name evidence="2" type="ORF">LCGC14_3053050</name>
</gene>
<dbReference type="Pfam" id="PF02467">
    <property type="entry name" value="Whib"/>
    <property type="match status" value="1"/>
</dbReference>
<dbReference type="AlphaFoldDB" id="A0A0F8X9B5"/>
<feature type="non-terminal residue" evidence="2">
    <location>
        <position position="1"/>
    </location>
</feature>
<comment type="caution">
    <text evidence="2">The sequence shown here is derived from an EMBL/GenBank/DDBJ whole genome shotgun (WGS) entry which is preliminary data.</text>
</comment>
<protein>
    <recommendedName>
        <fullName evidence="1">4Fe-4S Wbl-type domain-containing protein</fullName>
    </recommendedName>
</protein>
<dbReference type="EMBL" id="LAZR01064407">
    <property type="protein sequence ID" value="KKK57580.1"/>
    <property type="molecule type" value="Genomic_DNA"/>
</dbReference>
<sequence length="104" mass="12209">RDWWVREAELLAGMVGSVSNIRATRVCVLHEVDGRTHVRYVETPTERVQTLYADEMTRYTADPDAPPRLHRDKQQAKQLCWRCPVRKRCEALDLESGDTKDWLR</sequence>
<name>A0A0F8X9B5_9ZZZZ</name>
<evidence type="ECO:0000313" key="2">
    <source>
        <dbReference type="EMBL" id="KKK57580.1"/>
    </source>
</evidence>
<dbReference type="InterPro" id="IPR034768">
    <property type="entry name" value="4FE4S_WBL"/>
</dbReference>
<organism evidence="2">
    <name type="scientific">marine sediment metagenome</name>
    <dbReference type="NCBI Taxonomy" id="412755"/>
    <lineage>
        <taxon>unclassified sequences</taxon>
        <taxon>metagenomes</taxon>
        <taxon>ecological metagenomes</taxon>
    </lineage>
</organism>
<evidence type="ECO:0000259" key="1">
    <source>
        <dbReference type="Pfam" id="PF02467"/>
    </source>
</evidence>
<accession>A0A0F8X9B5</accession>
<feature type="domain" description="4Fe-4S Wbl-type" evidence="1">
    <location>
        <begin position="68"/>
        <end position="98"/>
    </location>
</feature>